<keyword evidence="1" id="KW-1133">Transmembrane helix</keyword>
<reference evidence="2" key="1">
    <citation type="journal article" date="2014" name="Front. Microbiol.">
        <title>High frequency of phylogenetically diverse reductive dehalogenase-homologous genes in deep subseafloor sedimentary metagenomes.</title>
        <authorList>
            <person name="Kawai M."/>
            <person name="Futagami T."/>
            <person name="Toyoda A."/>
            <person name="Takaki Y."/>
            <person name="Nishi S."/>
            <person name="Hori S."/>
            <person name="Arai W."/>
            <person name="Tsubouchi T."/>
            <person name="Morono Y."/>
            <person name="Uchiyama I."/>
            <person name="Ito T."/>
            <person name="Fujiyama A."/>
            <person name="Inagaki F."/>
            <person name="Takami H."/>
        </authorList>
    </citation>
    <scope>NUCLEOTIDE SEQUENCE</scope>
    <source>
        <strain evidence="2">Expedition CK06-06</strain>
    </source>
</reference>
<feature type="transmembrane region" description="Helical" evidence="1">
    <location>
        <begin position="57"/>
        <end position="75"/>
    </location>
</feature>
<feature type="transmembrane region" description="Helical" evidence="1">
    <location>
        <begin position="81"/>
        <end position="105"/>
    </location>
</feature>
<dbReference type="AlphaFoldDB" id="X0WFU8"/>
<keyword evidence="1" id="KW-0472">Membrane</keyword>
<organism evidence="2">
    <name type="scientific">marine sediment metagenome</name>
    <dbReference type="NCBI Taxonomy" id="412755"/>
    <lineage>
        <taxon>unclassified sequences</taxon>
        <taxon>metagenomes</taxon>
        <taxon>ecological metagenomes</taxon>
    </lineage>
</organism>
<accession>X0WFU8</accession>
<name>X0WFU8_9ZZZZ</name>
<protein>
    <submittedName>
        <fullName evidence="2">Uncharacterized protein</fullName>
    </submittedName>
</protein>
<sequence length="244" mass="27382">AASILIGASFKKAISNREFFSKIGFKIPYLAALIGISLFAVLFIFSDYISGESRISAWKYGLIIVPVILVLGFRFKSSGFMPLTLVLSLASLYIAMTVSPPLGLFTNKMERAASVIKSEFKEGDRIGIGSHGIIPEELQVYFELPVENVKVTYKRDGTPNLKSAPRLIQFLRSGGRVFCVVKRKDYNAVVPEGVKEGLYVLDGYYVWKRRIRLDKELKASFSRAGFDLLREIFQNEIYVISNGR</sequence>
<evidence type="ECO:0000313" key="2">
    <source>
        <dbReference type="EMBL" id="GAG11576.1"/>
    </source>
</evidence>
<evidence type="ECO:0000256" key="1">
    <source>
        <dbReference type="SAM" id="Phobius"/>
    </source>
</evidence>
<gene>
    <name evidence="2" type="ORF">S01H1_43058</name>
</gene>
<dbReference type="EMBL" id="BARS01027407">
    <property type="protein sequence ID" value="GAG11576.1"/>
    <property type="molecule type" value="Genomic_DNA"/>
</dbReference>
<comment type="caution">
    <text evidence="2">The sequence shown here is derived from an EMBL/GenBank/DDBJ whole genome shotgun (WGS) entry which is preliminary data.</text>
</comment>
<feature type="transmembrane region" description="Helical" evidence="1">
    <location>
        <begin position="27"/>
        <end position="45"/>
    </location>
</feature>
<proteinExistence type="predicted"/>
<keyword evidence="1" id="KW-0812">Transmembrane</keyword>
<feature type="non-terminal residue" evidence="2">
    <location>
        <position position="1"/>
    </location>
</feature>